<reference evidence="1 2" key="1">
    <citation type="submission" date="2018-07" db="EMBL/GenBank/DDBJ databases">
        <title>Genome assembly of strain KB82.</title>
        <authorList>
            <person name="Kukolya J."/>
            <person name="Horvath B."/>
            <person name="Nagy I."/>
            <person name="Toth A."/>
        </authorList>
    </citation>
    <scope>NUCLEOTIDE SEQUENCE [LARGE SCALE GENOMIC DNA]</scope>
    <source>
        <strain evidence="1 2">Kb82</strain>
    </source>
</reference>
<accession>A0ABR9TRE8</accession>
<comment type="caution">
    <text evidence="1">The sequence shown here is derived from an EMBL/GenBank/DDBJ whole genome shotgun (WGS) entry which is preliminary data.</text>
</comment>
<dbReference type="EMBL" id="PRDM01000006">
    <property type="protein sequence ID" value="MBE8727946.1"/>
    <property type="molecule type" value="Genomic_DNA"/>
</dbReference>
<protein>
    <submittedName>
        <fullName evidence="1">Uncharacterized protein</fullName>
    </submittedName>
</protein>
<name>A0ABR9TRE8_9FLAO</name>
<evidence type="ECO:0000313" key="2">
    <source>
        <dbReference type="Proteomes" id="UP000640614"/>
    </source>
</evidence>
<evidence type="ECO:0000313" key="1">
    <source>
        <dbReference type="EMBL" id="MBE8727946.1"/>
    </source>
</evidence>
<gene>
    <name evidence="1" type="ORF">C4F50_23770</name>
</gene>
<organism evidence="1 2">
    <name type="scientific">Flavobacterium hungaricum</name>
    <dbReference type="NCBI Taxonomy" id="2082725"/>
    <lineage>
        <taxon>Bacteria</taxon>
        <taxon>Pseudomonadati</taxon>
        <taxon>Bacteroidota</taxon>
        <taxon>Flavobacteriia</taxon>
        <taxon>Flavobacteriales</taxon>
        <taxon>Flavobacteriaceae</taxon>
        <taxon>Flavobacterium</taxon>
    </lineage>
</organism>
<sequence length="128" mass="15334">MSLSIEAQIYKVLSTSKKLSEDNPDLLFLSFDRLKDHFVFNCYKVFNDEKYPFFSLLVSDKEKLSELISNFLLSEKIRFRFQQTKDPDFMDIESNIRKAFFKDWLFNKVKNVNQRDAVRVKMALEKIK</sequence>
<dbReference type="Proteomes" id="UP000640614">
    <property type="component" value="Unassembled WGS sequence"/>
</dbReference>
<dbReference type="RefSeq" id="WP_194141068.1">
    <property type="nucleotide sequence ID" value="NZ_PRDM01000006.1"/>
</dbReference>
<keyword evidence="2" id="KW-1185">Reference proteome</keyword>
<proteinExistence type="predicted"/>